<evidence type="ECO:0000313" key="3">
    <source>
        <dbReference type="Proteomes" id="UP000070675"/>
    </source>
</evidence>
<name>A0A133XTT9_9ACTN</name>
<keyword evidence="3" id="KW-1185">Reference proteome</keyword>
<dbReference type="EMBL" id="LSCR01000016">
    <property type="protein sequence ID" value="KXB34357.1"/>
    <property type="molecule type" value="Genomic_DNA"/>
</dbReference>
<accession>A0A133XTT9</accession>
<feature type="compositionally biased region" description="Polar residues" evidence="1">
    <location>
        <begin position="65"/>
        <end position="75"/>
    </location>
</feature>
<evidence type="ECO:0000256" key="1">
    <source>
        <dbReference type="SAM" id="MobiDB-lite"/>
    </source>
</evidence>
<sequence>MIVGVPCIIIGLLGYETYRSFMEEHAENGDALDGESSGASGTDGLSGKSDTFTFANVVISSTEVASNAASPQNSTARNAAARKPKAKHFAKDYEQIAQNYVERQRFEQRQEAQKQGVRSILVERLGAIFSPNMMMDGLPVIERADGSVGDIGTTWWKAAVGDQMTHEGSMEADFDDPTQPQTDIPTPQKVMERRRHNEVVSRIANIDFGLYPASRTPEQLNDRRDVWEIALAALDEKAREASAHVPAVLPTAPKPVTASALRVSLDTGDVALKSDGQVATAAPVDASPLGIAPAVSAPESQATPVPTTSTQKQDDLLDDIIGFTKVSLDDPELPASYTEVMHFHAPGSQLGALDEKSYVEYLIADEMSRARHRGAHAKRYDYLHVIEGGTSANLMGSSGELRRKSHHKPRHMKPFVKQLSSSLSLLQQG</sequence>
<organism evidence="2 3">
    <name type="scientific">Atopobium deltae</name>
    <dbReference type="NCBI Taxonomy" id="1393034"/>
    <lineage>
        <taxon>Bacteria</taxon>
        <taxon>Bacillati</taxon>
        <taxon>Actinomycetota</taxon>
        <taxon>Coriobacteriia</taxon>
        <taxon>Coriobacteriales</taxon>
        <taxon>Atopobiaceae</taxon>
        <taxon>Atopobium</taxon>
    </lineage>
</organism>
<comment type="caution">
    <text evidence="2">The sequence shown here is derived from an EMBL/GenBank/DDBJ whole genome shotgun (WGS) entry which is preliminary data.</text>
</comment>
<feature type="region of interest" description="Disordered" evidence="1">
    <location>
        <begin position="65"/>
        <end position="84"/>
    </location>
</feature>
<protein>
    <submittedName>
        <fullName evidence="2">Uncharacterized protein</fullName>
    </submittedName>
</protein>
<dbReference type="AlphaFoldDB" id="A0A133XTT9"/>
<gene>
    <name evidence="2" type="ORF">HMPREF3192_00909</name>
</gene>
<proteinExistence type="predicted"/>
<dbReference type="PATRIC" id="fig|1393034.3.peg.871"/>
<dbReference type="Proteomes" id="UP000070675">
    <property type="component" value="Unassembled WGS sequence"/>
</dbReference>
<evidence type="ECO:0000313" key="2">
    <source>
        <dbReference type="EMBL" id="KXB34357.1"/>
    </source>
</evidence>
<reference evidence="3" key="1">
    <citation type="submission" date="2016-01" db="EMBL/GenBank/DDBJ databases">
        <authorList>
            <person name="Mitreva M."/>
            <person name="Pepin K.H."/>
            <person name="Mihindukulasuriya K.A."/>
            <person name="Fulton R."/>
            <person name="Fronick C."/>
            <person name="O'Laughlin M."/>
            <person name="Miner T."/>
            <person name="Herter B."/>
            <person name="Rosa B.A."/>
            <person name="Cordes M."/>
            <person name="Tomlinson C."/>
            <person name="Wollam A."/>
            <person name="Palsikar V.B."/>
            <person name="Mardis E.R."/>
            <person name="Wilson R.K."/>
        </authorList>
    </citation>
    <scope>NUCLEOTIDE SEQUENCE [LARGE SCALE GENOMIC DNA]</scope>
    <source>
        <strain evidence="3">DNF00019</strain>
    </source>
</reference>